<proteinExistence type="predicted"/>
<name>A0A124EBG2_9EURY</name>
<dbReference type="EMBL" id="LLYW01000013">
    <property type="protein sequence ID" value="KUH33922.1"/>
    <property type="molecule type" value="Genomic_DNA"/>
</dbReference>
<dbReference type="Proteomes" id="UP000053462">
    <property type="component" value="Unassembled WGS sequence"/>
</dbReference>
<comment type="caution">
    <text evidence="1">The sequence shown here is derived from an EMBL/GenBank/DDBJ whole genome shotgun (WGS) entry which is preliminary data.</text>
</comment>
<gene>
    <name evidence="1" type="ORF">APY94_04110</name>
</gene>
<evidence type="ECO:0000313" key="1">
    <source>
        <dbReference type="EMBL" id="KUH33922.1"/>
    </source>
</evidence>
<keyword evidence="2" id="KW-1185">Reference proteome</keyword>
<organism evidence="1 2">
    <name type="scientific">Thermococcus celericrescens</name>
    <dbReference type="NCBI Taxonomy" id="227598"/>
    <lineage>
        <taxon>Archaea</taxon>
        <taxon>Methanobacteriati</taxon>
        <taxon>Methanobacteriota</taxon>
        <taxon>Thermococci</taxon>
        <taxon>Thermococcales</taxon>
        <taxon>Thermococcaceae</taxon>
        <taxon>Thermococcus</taxon>
    </lineage>
</organism>
<accession>A0A124EBG2</accession>
<sequence>MSRPRIFDLYGAVVGEIMEWGQLLPEELAQVPLPEWFLEMMVLRRAVYPDQVKRYIVEFAAHGLVKFRSAVPRMPDYPSWLPKVFDQPVDVVYLIPTSNVPPVTILNRVEEFTKAAFRRGRLDKEEGGVIVGWNDAKRLNVMLLTTTQLSRALFNHIRDPLPNEVAYNFYHYALRSLQWFFRFLQERGVLRMEDEGIRLLVSLGEAVEKVDEYLVSLTGGESHE</sequence>
<dbReference type="STRING" id="227598.APY94_04110"/>
<reference evidence="1 2" key="1">
    <citation type="submission" date="2015-10" db="EMBL/GenBank/DDBJ databases">
        <title>Draft genome sequence of Thermococcus celericrescens strain DSM 17994.</title>
        <authorList>
            <person name="Hong S.-J."/>
            <person name="Park C.-E."/>
            <person name="Shin J.-H."/>
        </authorList>
    </citation>
    <scope>NUCLEOTIDE SEQUENCE [LARGE SCALE GENOMIC DNA]</scope>
    <source>
        <strain evidence="1 2">DSM 17994</strain>
    </source>
</reference>
<evidence type="ECO:0000313" key="2">
    <source>
        <dbReference type="Proteomes" id="UP000053462"/>
    </source>
</evidence>
<protein>
    <submittedName>
        <fullName evidence="1">Uncharacterized protein</fullName>
    </submittedName>
</protein>
<dbReference type="AlphaFoldDB" id="A0A124EBG2"/>